<dbReference type="AlphaFoldDB" id="A0A927MX78"/>
<keyword evidence="2" id="KW-0808">Transferase</keyword>
<dbReference type="PANTHER" id="PTHR21310">
    <property type="entry name" value="AMINOGLYCOSIDE PHOSPHOTRANSFERASE-RELATED-RELATED"/>
    <property type="match status" value="1"/>
</dbReference>
<dbReference type="InterPro" id="IPR002575">
    <property type="entry name" value="Aminoglycoside_PTrfase"/>
</dbReference>
<dbReference type="GO" id="GO:0005524">
    <property type="term" value="F:ATP binding"/>
    <property type="evidence" value="ECO:0007669"/>
    <property type="project" value="InterPro"/>
</dbReference>
<name>A0A927MX78_9ACTN</name>
<comment type="caution">
    <text evidence="2">The sequence shown here is derived from an EMBL/GenBank/DDBJ whole genome shotgun (WGS) entry which is preliminary data.</text>
</comment>
<keyword evidence="3" id="KW-1185">Reference proteome</keyword>
<organism evidence="2 3">
    <name type="scientific">Actinopolymorpha pittospori</name>
    <dbReference type="NCBI Taxonomy" id="648752"/>
    <lineage>
        <taxon>Bacteria</taxon>
        <taxon>Bacillati</taxon>
        <taxon>Actinomycetota</taxon>
        <taxon>Actinomycetes</taxon>
        <taxon>Propionibacteriales</taxon>
        <taxon>Actinopolymorphaceae</taxon>
        <taxon>Actinopolymorpha</taxon>
    </lineage>
</organism>
<sequence length="326" mass="35951">MPLGSYVEWQHAQVSTPRSVLAELVRRAVGTGIDRVDRIVEGYSNEVYRVRCAEGQDVVVRIRRFDDDISLAISAGEAGAIERARAAGVPAPEILLLDTVRIDGSEFPVMVQRTVPGRPLGEVIDRLSERQRDDVLVEIGELIARINGIHVDDERDWSTAMAADLADRHAERDKILAGGFSAPQFDRMLDLLEGYVRDFPCEQWVLCHGDLSPKHIFVTGDGRDGAAVRVSGIIDFGDWKPGAPVHDLAVLRVRGPRLDLPPLLAGYGAPADQTYRRQLDLHTLIIALSSLEIGVDEDDQACIERSGHLIRALVADLDDLEARPHK</sequence>
<dbReference type="SUPFAM" id="SSF56112">
    <property type="entry name" value="Protein kinase-like (PK-like)"/>
    <property type="match status" value="1"/>
</dbReference>
<gene>
    <name evidence="2" type="ORF">HEB94_005433</name>
</gene>
<dbReference type="EMBL" id="JADBEM010000001">
    <property type="protein sequence ID" value="MBE1608585.1"/>
    <property type="molecule type" value="Genomic_DNA"/>
</dbReference>
<protein>
    <submittedName>
        <fullName evidence="2">Ser/Thr protein kinase RdoA (MazF antagonist)</fullName>
    </submittedName>
</protein>
<evidence type="ECO:0000313" key="2">
    <source>
        <dbReference type="EMBL" id="MBE1608585.1"/>
    </source>
</evidence>
<accession>A0A927MX78</accession>
<reference evidence="2" key="1">
    <citation type="submission" date="2020-10" db="EMBL/GenBank/DDBJ databases">
        <title>Sequencing the genomes of 1000 actinobacteria strains.</title>
        <authorList>
            <person name="Klenk H.-P."/>
        </authorList>
    </citation>
    <scope>NUCLEOTIDE SEQUENCE</scope>
    <source>
        <strain evidence="2">DSM 45354</strain>
    </source>
</reference>
<evidence type="ECO:0000313" key="3">
    <source>
        <dbReference type="Proteomes" id="UP000638648"/>
    </source>
</evidence>
<dbReference type="GO" id="GO:0004672">
    <property type="term" value="F:protein kinase activity"/>
    <property type="evidence" value="ECO:0007669"/>
    <property type="project" value="InterPro"/>
</dbReference>
<proteinExistence type="predicted"/>
<dbReference type="RefSeq" id="WP_192752339.1">
    <property type="nucleotide sequence ID" value="NZ_BAABJL010000028.1"/>
</dbReference>
<dbReference type="PROSITE" id="PS50011">
    <property type="entry name" value="PROTEIN_KINASE_DOM"/>
    <property type="match status" value="1"/>
</dbReference>
<dbReference type="Pfam" id="PF01636">
    <property type="entry name" value="APH"/>
    <property type="match status" value="1"/>
</dbReference>
<dbReference type="Gene3D" id="3.90.1200.10">
    <property type="match status" value="1"/>
</dbReference>
<dbReference type="InterPro" id="IPR051678">
    <property type="entry name" value="AGP_Transferase"/>
</dbReference>
<dbReference type="InterPro" id="IPR000719">
    <property type="entry name" value="Prot_kinase_dom"/>
</dbReference>
<dbReference type="PANTHER" id="PTHR21310:SF15">
    <property type="entry name" value="AMINOGLYCOSIDE PHOSPHOTRANSFERASE DOMAIN-CONTAINING PROTEIN"/>
    <property type="match status" value="1"/>
</dbReference>
<keyword evidence="2" id="KW-0418">Kinase</keyword>
<dbReference type="Proteomes" id="UP000638648">
    <property type="component" value="Unassembled WGS sequence"/>
</dbReference>
<feature type="domain" description="Protein kinase" evidence="1">
    <location>
        <begin position="33"/>
        <end position="326"/>
    </location>
</feature>
<dbReference type="InterPro" id="IPR011009">
    <property type="entry name" value="Kinase-like_dom_sf"/>
</dbReference>
<evidence type="ECO:0000259" key="1">
    <source>
        <dbReference type="PROSITE" id="PS50011"/>
    </source>
</evidence>